<dbReference type="SUPFAM" id="SSF53850">
    <property type="entry name" value="Periplasmic binding protein-like II"/>
    <property type="match status" value="1"/>
</dbReference>
<keyword evidence="1 2" id="KW-0732">Signal</keyword>
<dbReference type="PANTHER" id="PTHR35936">
    <property type="entry name" value="MEMBRANE-BOUND LYTIC MUREIN TRANSGLYCOSYLASE F"/>
    <property type="match status" value="1"/>
</dbReference>
<dbReference type="OrthoDB" id="9774451at2"/>
<feature type="domain" description="Solute-binding protein family 3/N-terminal" evidence="3">
    <location>
        <begin position="46"/>
        <end position="264"/>
    </location>
</feature>
<dbReference type="AlphaFoldDB" id="A0A318KWF2"/>
<evidence type="ECO:0000259" key="3">
    <source>
        <dbReference type="SMART" id="SM00062"/>
    </source>
</evidence>
<evidence type="ECO:0000313" key="5">
    <source>
        <dbReference type="Proteomes" id="UP000247612"/>
    </source>
</evidence>
<keyword evidence="5" id="KW-1185">Reference proteome</keyword>
<evidence type="ECO:0000256" key="1">
    <source>
        <dbReference type="ARBA" id="ARBA00022729"/>
    </source>
</evidence>
<feature type="chain" id="PRO_5039407046" evidence="2">
    <location>
        <begin position="22"/>
        <end position="264"/>
    </location>
</feature>
<dbReference type="InterPro" id="IPR001638">
    <property type="entry name" value="Solute-binding_3/MltF_N"/>
</dbReference>
<sequence length="264" mass="28338">MKKLVKITAAMLMTCALITGCSSKPTDNNDPQTAATWEDQLGKKGVIAIGISPDYPPYESLDASGNMEGFDIDMVAELQKYFGSEDAPYEIEWVQMSFDTIISSVQTGQVDLGVAGFTYDPDRDVLFSEPYMESGQVALVNPDSDIKTVDDLKNKKIGAQLGATAEKAANSIEGADVQAVSSVNVLIESLKSNALDAVVVDIPVAKGYVENAGFVMLDEVLIDESTSIIAAKGNDELIAKVNEAVKAFKASDAYNELKEKWGMN</sequence>
<evidence type="ECO:0000256" key="2">
    <source>
        <dbReference type="SAM" id="SignalP"/>
    </source>
</evidence>
<evidence type="ECO:0000313" key="4">
    <source>
        <dbReference type="EMBL" id="PXX80035.1"/>
    </source>
</evidence>
<comment type="caution">
    <text evidence="4">The sequence shown here is derived from an EMBL/GenBank/DDBJ whole genome shotgun (WGS) entry which is preliminary data.</text>
</comment>
<gene>
    <name evidence="4" type="ORF">DES51_10437</name>
</gene>
<dbReference type="SMART" id="SM00062">
    <property type="entry name" value="PBPb"/>
    <property type="match status" value="1"/>
</dbReference>
<dbReference type="Pfam" id="PF00497">
    <property type="entry name" value="SBP_bac_3"/>
    <property type="match status" value="1"/>
</dbReference>
<dbReference type="STRING" id="1034346.GCA_000313565_01531"/>
<organism evidence="4 5">
    <name type="scientific">Dielma fastidiosa</name>
    <dbReference type="NCBI Taxonomy" id="1034346"/>
    <lineage>
        <taxon>Bacteria</taxon>
        <taxon>Bacillati</taxon>
        <taxon>Bacillota</taxon>
        <taxon>Erysipelotrichia</taxon>
        <taxon>Erysipelotrichales</taxon>
        <taxon>Erysipelotrichaceae</taxon>
        <taxon>Dielma</taxon>
    </lineage>
</organism>
<proteinExistence type="predicted"/>
<reference evidence="4 5" key="1">
    <citation type="submission" date="2018-05" db="EMBL/GenBank/DDBJ databases">
        <title>Genomic Encyclopedia of Type Strains, Phase IV (KMG-IV): sequencing the most valuable type-strain genomes for metagenomic binning, comparative biology and taxonomic classification.</title>
        <authorList>
            <person name="Goeker M."/>
        </authorList>
    </citation>
    <scope>NUCLEOTIDE SEQUENCE [LARGE SCALE GENOMIC DNA]</scope>
    <source>
        <strain evidence="4 5">JC118</strain>
    </source>
</reference>
<dbReference type="PANTHER" id="PTHR35936:SF17">
    <property type="entry name" value="ARGININE-BINDING EXTRACELLULAR PROTEIN ARTP"/>
    <property type="match status" value="1"/>
</dbReference>
<dbReference type="EMBL" id="QJKH01000004">
    <property type="protein sequence ID" value="PXX80035.1"/>
    <property type="molecule type" value="Genomic_DNA"/>
</dbReference>
<dbReference type="Gene3D" id="3.40.190.10">
    <property type="entry name" value="Periplasmic binding protein-like II"/>
    <property type="match status" value="2"/>
</dbReference>
<feature type="signal peptide" evidence="2">
    <location>
        <begin position="1"/>
        <end position="21"/>
    </location>
</feature>
<dbReference type="PROSITE" id="PS51257">
    <property type="entry name" value="PROKAR_LIPOPROTEIN"/>
    <property type="match status" value="1"/>
</dbReference>
<accession>A0A318KWF2</accession>
<name>A0A318KWF2_9FIRM</name>
<protein>
    <submittedName>
        <fullName evidence="4">Amino acid ABC transporter substrate-binding protein (PAAT family)</fullName>
    </submittedName>
</protein>
<dbReference type="RefSeq" id="WP_022937834.1">
    <property type="nucleotide sequence ID" value="NZ_CABKRQ010000004.1"/>
</dbReference>
<dbReference type="Proteomes" id="UP000247612">
    <property type="component" value="Unassembled WGS sequence"/>
</dbReference>